<dbReference type="InterPro" id="IPR007263">
    <property type="entry name" value="DCC1-like"/>
</dbReference>
<sequence length="135" mass="15497">MRADSPTILFDGVCNLCHWLVQFIIERDPTARFQFASLQSEAGRQLLPAGLNADAQNLDTVVLVENGRVYTHSTAVLRILRQLAGPWRWLSVGIVLPAFLRDAAYRLVARNRYRWFGKQESCWLPTPELQARFLR</sequence>
<dbReference type="RefSeq" id="WP_151077668.1">
    <property type="nucleotide sequence ID" value="NZ_CP047647.1"/>
</dbReference>
<keyword evidence="2" id="KW-1185">Reference proteome</keyword>
<evidence type="ECO:0000313" key="2">
    <source>
        <dbReference type="Proteomes" id="UP000326380"/>
    </source>
</evidence>
<dbReference type="AlphaFoldDB" id="A0A7L5A2M2"/>
<dbReference type="Pfam" id="PF04134">
    <property type="entry name" value="DCC1-like"/>
    <property type="match status" value="1"/>
</dbReference>
<gene>
    <name evidence="1" type="ORF">F0P96_04645</name>
</gene>
<dbReference type="InterPro" id="IPR052927">
    <property type="entry name" value="DCC_oxidoreductase"/>
</dbReference>
<evidence type="ECO:0000313" key="1">
    <source>
        <dbReference type="EMBL" id="KAA9338143.1"/>
    </source>
</evidence>
<name>A0A7L5A2M2_9BACT</name>
<accession>A0A7L5A2M2</accession>
<reference evidence="1 2" key="1">
    <citation type="submission" date="2019-09" db="EMBL/GenBank/DDBJ databases">
        <title>Genome sequence of Hymenobacter sp. M3.</title>
        <authorList>
            <person name="Srinivasan S."/>
        </authorList>
    </citation>
    <scope>NUCLEOTIDE SEQUENCE [LARGE SCALE GENOMIC DNA]</scope>
    <source>
        <strain evidence="1 2">M3</strain>
    </source>
</reference>
<dbReference type="PANTHER" id="PTHR33639">
    <property type="entry name" value="THIOL-DISULFIDE OXIDOREDUCTASE DCC"/>
    <property type="match status" value="1"/>
</dbReference>
<dbReference type="PANTHER" id="PTHR33639:SF2">
    <property type="entry name" value="DUF393 DOMAIN-CONTAINING PROTEIN"/>
    <property type="match status" value="1"/>
</dbReference>
<proteinExistence type="predicted"/>
<comment type="caution">
    <text evidence="1">The sequence shown here is derived from an EMBL/GenBank/DDBJ whole genome shotgun (WGS) entry which is preliminary data.</text>
</comment>
<dbReference type="GO" id="GO:0015035">
    <property type="term" value="F:protein-disulfide reductase activity"/>
    <property type="evidence" value="ECO:0007669"/>
    <property type="project" value="InterPro"/>
</dbReference>
<organism evidence="1 2">
    <name type="scientific">Hymenobacter busanensis</name>
    <dbReference type="NCBI Taxonomy" id="2607656"/>
    <lineage>
        <taxon>Bacteria</taxon>
        <taxon>Pseudomonadati</taxon>
        <taxon>Bacteroidota</taxon>
        <taxon>Cytophagia</taxon>
        <taxon>Cytophagales</taxon>
        <taxon>Hymenobacteraceae</taxon>
        <taxon>Hymenobacter</taxon>
    </lineage>
</organism>
<dbReference type="EMBL" id="VTWU01000002">
    <property type="protein sequence ID" value="KAA9338143.1"/>
    <property type="molecule type" value="Genomic_DNA"/>
</dbReference>
<dbReference type="Proteomes" id="UP000326380">
    <property type="component" value="Unassembled WGS sequence"/>
</dbReference>
<protein>
    <submittedName>
        <fullName evidence="1">Thiol-disulfide oxidoreductase DCC family protein</fullName>
    </submittedName>
</protein>